<dbReference type="PANTHER" id="PTHR44329:SF143">
    <property type="entry name" value="RECEPTOR INTERACTING SERINE_THREONINE KINASE 2"/>
    <property type="match status" value="1"/>
</dbReference>
<dbReference type="InterPro" id="IPR011009">
    <property type="entry name" value="Kinase-like_dom_sf"/>
</dbReference>
<dbReference type="InterPro" id="IPR000719">
    <property type="entry name" value="Prot_kinase_dom"/>
</dbReference>
<feature type="domain" description="Protein kinase" evidence="1">
    <location>
        <begin position="1"/>
        <end position="205"/>
    </location>
</feature>
<dbReference type="PANTHER" id="PTHR44329">
    <property type="entry name" value="SERINE/THREONINE-PROTEIN KINASE TNNI3K-RELATED"/>
    <property type="match status" value="1"/>
</dbReference>
<dbReference type="AlphaFoldDB" id="A0A851AIM7"/>
<reference evidence="2" key="1">
    <citation type="submission" date="2019-10" db="EMBL/GenBank/DDBJ databases">
        <title>Bird 10,000 Genomes (B10K) Project - Family phase.</title>
        <authorList>
            <person name="Zhang G."/>
        </authorList>
    </citation>
    <scope>NUCLEOTIDE SEQUENCE</scope>
    <source>
        <strain evidence="2">B10K-DU-002-49</strain>
        <tissue evidence="2">Muscle</tissue>
    </source>
</reference>
<keyword evidence="2" id="KW-0418">Kinase</keyword>
<dbReference type="PROSITE" id="PS50011">
    <property type="entry name" value="PROTEIN_KINASE_DOM"/>
    <property type="match status" value="1"/>
</dbReference>
<name>A0A851AIM7_SULDA</name>
<dbReference type="Gene3D" id="1.10.510.10">
    <property type="entry name" value="Transferase(Phosphotransferase) domain 1"/>
    <property type="match status" value="1"/>
</dbReference>
<organism evidence="2 3">
    <name type="scientific">Sula dactylatra</name>
    <name type="common">Masked booby</name>
    <dbReference type="NCBI Taxonomy" id="56068"/>
    <lineage>
        <taxon>Eukaryota</taxon>
        <taxon>Metazoa</taxon>
        <taxon>Chordata</taxon>
        <taxon>Craniata</taxon>
        <taxon>Vertebrata</taxon>
        <taxon>Euteleostomi</taxon>
        <taxon>Archelosauria</taxon>
        <taxon>Archosauria</taxon>
        <taxon>Dinosauria</taxon>
        <taxon>Saurischia</taxon>
        <taxon>Theropoda</taxon>
        <taxon>Coelurosauria</taxon>
        <taxon>Aves</taxon>
        <taxon>Neognathae</taxon>
        <taxon>Neoaves</taxon>
        <taxon>Aequornithes</taxon>
        <taxon>Suliformes</taxon>
        <taxon>Sulidae</taxon>
        <taxon>Sula</taxon>
    </lineage>
</organism>
<accession>A0A851AIM7</accession>
<evidence type="ECO:0000259" key="1">
    <source>
        <dbReference type="PROSITE" id="PS50011"/>
    </source>
</evidence>
<feature type="non-terminal residue" evidence="2">
    <location>
        <position position="205"/>
    </location>
</feature>
<dbReference type="GO" id="GO:0005524">
    <property type="term" value="F:ATP binding"/>
    <property type="evidence" value="ECO:0007669"/>
    <property type="project" value="InterPro"/>
</dbReference>
<evidence type="ECO:0000313" key="2">
    <source>
        <dbReference type="EMBL" id="NWI32579.1"/>
    </source>
</evidence>
<evidence type="ECO:0000313" key="3">
    <source>
        <dbReference type="Proteomes" id="UP000619137"/>
    </source>
</evidence>
<dbReference type="EMBL" id="WEKW01027167">
    <property type="protein sequence ID" value="NWI32579.1"/>
    <property type="molecule type" value="Genomic_DNA"/>
</dbReference>
<gene>
    <name evidence="2" type="primary">Ripk2_1</name>
    <name evidence="2" type="ORF">SULDAC_R09445</name>
</gene>
<proteinExistence type="predicted"/>
<dbReference type="SUPFAM" id="SSF56112">
    <property type="entry name" value="Protein kinase-like (PK-like)"/>
    <property type="match status" value="1"/>
</dbReference>
<dbReference type="InterPro" id="IPR051681">
    <property type="entry name" value="Ser/Thr_Kinases-Pseudokinases"/>
</dbReference>
<dbReference type="Proteomes" id="UP000619137">
    <property type="component" value="Unassembled WGS sequence"/>
</dbReference>
<protein>
    <submittedName>
        <fullName evidence="2">RIPK2 kinase</fullName>
    </submittedName>
</protein>
<dbReference type="Pfam" id="PF00069">
    <property type="entry name" value="Pkinase"/>
    <property type="match status" value="1"/>
</dbReference>
<feature type="non-terminal residue" evidence="2">
    <location>
        <position position="1"/>
    </location>
</feature>
<dbReference type="GO" id="GO:0004706">
    <property type="term" value="F:JUN kinase kinase kinase activity"/>
    <property type="evidence" value="ECO:0007669"/>
    <property type="project" value="TreeGrafter"/>
</dbReference>
<comment type="caution">
    <text evidence="2">The sequence shown here is derived from an EMBL/GenBank/DDBJ whole genome shotgun (WGS) entry which is preliminary data.</text>
</comment>
<sequence length="205" mass="23700">LLPSLGICQYYGLVGIVTEWMNNGSLHTLIHEHQLYPELPFPLLIRILLDVAEGLHYLHSLEPAFCHCSLKPSNVLLDMQYRAKISDYGLTNWRKQQLRSDLQNCNQRNCHDLVYLPPEILEGGLPSQEGDIYSFGILCWESLSRRKPFEGQTTLLEVLTGFHSRFHSSLRPGISEKFIPSNLPERNRLLHLIALCWHQEPDYRP</sequence>
<keyword evidence="2" id="KW-0808">Transferase</keyword>
<keyword evidence="3" id="KW-1185">Reference proteome</keyword>